<evidence type="ECO:0000313" key="2">
    <source>
        <dbReference type="Proteomes" id="UP001058098"/>
    </source>
</evidence>
<dbReference type="EMBL" id="CP062229">
    <property type="protein sequence ID" value="UVC19262.1"/>
    <property type="molecule type" value="Genomic_DNA"/>
</dbReference>
<accession>A0ABY5R9E8</accession>
<sequence length="298" mass="32942">MMLGAIGGSDTLVGLTIGEIQQLEESVRKTIARVVNPELTALTLDSPHRLFARWLSKTVRRTPVEIFTVNYDVLLEHALEAERVPLFDGFVGSYQPFFNSDSLRRTEAAPAAAWARLWKMHGSVTWRRVDQDGKMRVIRTTPDGSGEMIYPSFEKYDESRQQPYSAFSDRLGRFLDQEDALLVSVGYSFGDEHINNLLFGSLENRSRAHAYALQFSEPPVTSDLAKRAAQRPNMLVLGPDQGCIGGRQGPWRKDGATSSEDGAFIATPGATAGAPASAVSMKIGDFSVFCKFLQNMTE</sequence>
<organism evidence="1 2">
    <name type="scientific">Mesorhizobium onobrychidis</name>
    <dbReference type="NCBI Taxonomy" id="2775404"/>
    <lineage>
        <taxon>Bacteria</taxon>
        <taxon>Pseudomonadati</taxon>
        <taxon>Pseudomonadota</taxon>
        <taxon>Alphaproteobacteria</taxon>
        <taxon>Hyphomicrobiales</taxon>
        <taxon>Phyllobacteriaceae</taxon>
        <taxon>Mesorhizobium</taxon>
    </lineage>
</organism>
<name>A0ABY5R9E8_9HYPH</name>
<keyword evidence="2" id="KW-1185">Reference proteome</keyword>
<evidence type="ECO:0000313" key="1">
    <source>
        <dbReference type="EMBL" id="UVC19262.1"/>
    </source>
</evidence>
<gene>
    <name evidence="1" type="ORF">IHQ72_34920</name>
</gene>
<reference evidence="1" key="1">
    <citation type="submission" date="2020-09" db="EMBL/GenBank/DDBJ databases">
        <title>Rhizobia associated with sainfoin plants.</title>
        <authorList>
            <person name="Asharfi S."/>
            <person name="Kuzmanovic N."/>
            <person name="Bunk B."/>
            <person name="Sproeer C."/>
            <person name="Becker M."/>
            <person name="Thuenen T."/>
        </authorList>
    </citation>
    <scope>NUCLEOTIDE SEQUENCE</scope>
    <source>
        <strain evidence="1">OM4</strain>
    </source>
</reference>
<proteinExistence type="predicted"/>
<protein>
    <submittedName>
        <fullName evidence="1">SIR2 family protein</fullName>
    </submittedName>
</protein>
<dbReference type="Proteomes" id="UP001058098">
    <property type="component" value="Chromosome"/>
</dbReference>
<dbReference type="Pfam" id="PF13289">
    <property type="entry name" value="SIR2_2"/>
    <property type="match status" value="1"/>
</dbReference>